<feature type="transmembrane region" description="Helical" evidence="1">
    <location>
        <begin position="145"/>
        <end position="167"/>
    </location>
</feature>
<feature type="transmembrane region" description="Helical" evidence="1">
    <location>
        <begin position="366"/>
        <end position="385"/>
    </location>
</feature>
<name>H0R2W9_9ACTN</name>
<feature type="transmembrane region" description="Helical" evidence="1">
    <location>
        <begin position="240"/>
        <end position="262"/>
    </location>
</feature>
<evidence type="ECO:0000313" key="3">
    <source>
        <dbReference type="Proteomes" id="UP000035034"/>
    </source>
</evidence>
<dbReference type="STRING" id="1077974.GOEFS_084_00070"/>
<dbReference type="EMBL" id="BAEH01000084">
    <property type="protein sequence ID" value="GAB19420.1"/>
    <property type="molecule type" value="Genomic_DNA"/>
</dbReference>
<reference evidence="2 3" key="1">
    <citation type="submission" date="2011-12" db="EMBL/GenBank/DDBJ databases">
        <title>Whole genome shotgun sequence of Gordonia effusa NBRC 100432.</title>
        <authorList>
            <person name="Yoshida I."/>
            <person name="Takarada H."/>
            <person name="Hosoyama A."/>
            <person name="Tsuchikane K."/>
            <person name="Katsumata H."/>
            <person name="Yamazaki S."/>
            <person name="Fujita N."/>
        </authorList>
    </citation>
    <scope>NUCLEOTIDE SEQUENCE [LARGE SCALE GENOMIC DNA]</scope>
    <source>
        <strain evidence="2 3">NBRC 100432</strain>
    </source>
</reference>
<comment type="caution">
    <text evidence="2">The sequence shown here is derived from an EMBL/GenBank/DDBJ whole genome shotgun (WGS) entry which is preliminary data.</text>
</comment>
<evidence type="ECO:0000313" key="2">
    <source>
        <dbReference type="EMBL" id="GAB19420.1"/>
    </source>
</evidence>
<keyword evidence="1" id="KW-1133">Transmembrane helix</keyword>
<feature type="transmembrane region" description="Helical" evidence="1">
    <location>
        <begin position="71"/>
        <end position="89"/>
    </location>
</feature>
<feature type="transmembrane region" description="Helical" evidence="1">
    <location>
        <begin position="101"/>
        <end position="124"/>
    </location>
</feature>
<feature type="transmembrane region" description="Helical" evidence="1">
    <location>
        <begin position="282"/>
        <end position="302"/>
    </location>
</feature>
<dbReference type="AlphaFoldDB" id="H0R2W9"/>
<evidence type="ECO:0000256" key="1">
    <source>
        <dbReference type="SAM" id="Phobius"/>
    </source>
</evidence>
<keyword evidence="1" id="KW-0472">Membrane</keyword>
<feature type="transmembrane region" description="Helical" evidence="1">
    <location>
        <begin position="314"/>
        <end position="335"/>
    </location>
</feature>
<gene>
    <name evidence="2" type="ORF">GOEFS_084_00070</name>
</gene>
<protein>
    <submittedName>
        <fullName evidence="2">Uncharacterized protein</fullName>
    </submittedName>
</protein>
<dbReference type="eggNOG" id="ENOG502Z8A4">
    <property type="taxonomic scope" value="Bacteria"/>
</dbReference>
<keyword evidence="3" id="KW-1185">Reference proteome</keyword>
<sequence length="425" mass="44781">MIDVVAHGTGEASALPVPITFALIGGSWALAGSFAVLALAWRKPRLRPSGHFASVGNAFTAVADSAITRTILGVVGIVISAATLILGVVADDEHNPLAGTFYALLWVGLVPLSLIFGPVWRLISPLRAVHGFVCRTVGLDPERELLAYPAWLGRWPAALGLFAFVWIELCSSNRGSTDAILIWLIVYAVIVGVGAILFGRRWFASADPFEVFSETVATMSLLARNPDDRSLMLRGPLSGLSSYGSGPGSVAVIAVLLGSTAFDSFTRIAMPHSMIERTGVMAAFIIGVAATFAAASMATGGVTSAQRRALPGTLAHSLIPIVVGYLIAHYATYFVEEGQEAVGAWWVSLTSGDEPGVWRAFTEHPAIPASIAVSAVVIGHILAVIAAHDAALRALPRRHQLTGQLALMLLMVGYTFTGLYLLFGA</sequence>
<dbReference type="OrthoDB" id="8168962at2"/>
<feature type="transmembrane region" description="Helical" evidence="1">
    <location>
        <begin position="179"/>
        <end position="198"/>
    </location>
</feature>
<organism evidence="2 3">
    <name type="scientific">Gordonia effusa NBRC 100432</name>
    <dbReference type="NCBI Taxonomy" id="1077974"/>
    <lineage>
        <taxon>Bacteria</taxon>
        <taxon>Bacillati</taxon>
        <taxon>Actinomycetota</taxon>
        <taxon>Actinomycetes</taxon>
        <taxon>Mycobacteriales</taxon>
        <taxon>Gordoniaceae</taxon>
        <taxon>Gordonia</taxon>
    </lineage>
</organism>
<proteinExistence type="predicted"/>
<keyword evidence="1" id="KW-0812">Transmembrane</keyword>
<feature type="transmembrane region" description="Helical" evidence="1">
    <location>
        <begin position="405"/>
        <end position="423"/>
    </location>
</feature>
<dbReference type="RefSeq" id="WP_007318755.1">
    <property type="nucleotide sequence ID" value="NZ_BAEH01000084.1"/>
</dbReference>
<dbReference type="Proteomes" id="UP000035034">
    <property type="component" value="Unassembled WGS sequence"/>
</dbReference>
<accession>H0R2W9</accession>
<feature type="transmembrane region" description="Helical" evidence="1">
    <location>
        <begin position="19"/>
        <end position="41"/>
    </location>
</feature>